<keyword evidence="1" id="KW-0472">Membrane</keyword>
<gene>
    <name evidence="2" type="ORF">TAV2_LOCUS4281</name>
</gene>
<name>A0AAU9RFB3_THLAR</name>
<accession>A0AAU9RFB3</accession>
<keyword evidence="1" id="KW-1133">Transmembrane helix</keyword>
<feature type="transmembrane region" description="Helical" evidence="1">
    <location>
        <begin position="48"/>
        <end position="76"/>
    </location>
</feature>
<keyword evidence="3" id="KW-1185">Reference proteome</keyword>
<proteinExistence type="predicted"/>
<keyword evidence="1" id="KW-0812">Transmembrane</keyword>
<dbReference type="Proteomes" id="UP000836841">
    <property type="component" value="Unassembled WGS sequence"/>
</dbReference>
<reference evidence="2 3" key="1">
    <citation type="submission" date="2022-03" db="EMBL/GenBank/DDBJ databases">
        <authorList>
            <person name="Nunn A."/>
            <person name="Chopra R."/>
            <person name="Nunn A."/>
            <person name="Contreras Garrido A."/>
        </authorList>
    </citation>
    <scope>NUCLEOTIDE SEQUENCE [LARGE SCALE GENOMIC DNA]</scope>
</reference>
<dbReference type="EMBL" id="CAJVSB020000053">
    <property type="protein sequence ID" value="CAH2040978.1"/>
    <property type="molecule type" value="Genomic_DNA"/>
</dbReference>
<comment type="caution">
    <text evidence="2">The sequence shown here is derived from an EMBL/GenBank/DDBJ whole genome shotgun (WGS) entry which is preliminary data.</text>
</comment>
<evidence type="ECO:0000256" key="1">
    <source>
        <dbReference type="SAM" id="Phobius"/>
    </source>
</evidence>
<protein>
    <submittedName>
        <fullName evidence="2">Uncharacterized protein</fullName>
    </submittedName>
</protein>
<evidence type="ECO:0000313" key="3">
    <source>
        <dbReference type="Proteomes" id="UP000836841"/>
    </source>
</evidence>
<evidence type="ECO:0000313" key="2">
    <source>
        <dbReference type="EMBL" id="CAH2040978.1"/>
    </source>
</evidence>
<dbReference type="AlphaFoldDB" id="A0AAU9RFB3"/>
<sequence>MSNVGYLPWPILMLFRPNQLHEWSIRGRFCDLDDNINLMQLFKYMKLMLRYLTCGAWAGKLFCLVMIIDFLLWHLLRLLQTLREKLKYLEV</sequence>
<organism evidence="2 3">
    <name type="scientific">Thlaspi arvense</name>
    <name type="common">Field penny-cress</name>
    <dbReference type="NCBI Taxonomy" id="13288"/>
    <lineage>
        <taxon>Eukaryota</taxon>
        <taxon>Viridiplantae</taxon>
        <taxon>Streptophyta</taxon>
        <taxon>Embryophyta</taxon>
        <taxon>Tracheophyta</taxon>
        <taxon>Spermatophyta</taxon>
        <taxon>Magnoliopsida</taxon>
        <taxon>eudicotyledons</taxon>
        <taxon>Gunneridae</taxon>
        <taxon>Pentapetalae</taxon>
        <taxon>rosids</taxon>
        <taxon>malvids</taxon>
        <taxon>Brassicales</taxon>
        <taxon>Brassicaceae</taxon>
        <taxon>Thlaspideae</taxon>
        <taxon>Thlaspi</taxon>
    </lineage>
</organism>